<evidence type="ECO:0000259" key="7">
    <source>
        <dbReference type="SMART" id="SM00382"/>
    </source>
</evidence>
<keyword evidence="9" id="KW-1185">Reference proteome</keyword>
<dbReference type="InterPro" id="IPR008823">
    <property type="entry name" value="RuvB_wg_C"/>
</dbReference>
<dbReference type="PANTHER" id="PTHR42848:SF1">
    <property type="entry name" value="HOLLIDAY JUNCTION BRANCH MIGRATION COMPLEX SUBUNIT RUVB"/>
    <property type="match status" value="1"/>
</dbReference>
<keyword evidence="2" id="KW-0227">DNA damage</keyword>
<proteinExistence type="predicted"/>
<dbReference type="PANTHER" id="PTHR42848">
    <property type="match status" value="1"/>
</dbReference>
<dbReference type="GO" id="GO:0016887">
    <property type="term" value="F:ATP hydrolysis activity"/>
    <property type="evidence" value="ECO:0007669"/>
    <property type="project" value="InterPro"/>
</dbReference>
<keyword evidence="3" id="KW-0378">Hydrolase</keyword>
<dbReference type="PRINTS" id="PR00300">
    <property type="entry name" value="CLPPROTEASEA"/>
</dbReference>
<feature type="domain" description="AAA+ ATPase" evidence="7">
    <location>
        <begin position="316"/>
        <end position="460"/>
    </location>
</feature>
<dbReference type="InterPro" id="IPR004605">
    <property type="entry name" value="DNA_helicase_Holl-junc_RuvB"/>
</dbReference>
<dbReference type="InterPro" id="IPR036390">
    <property type="entry name" value="WH_DNA-bd_sf"/>
</dbReference>
<keyword evidence="4" id="KW-0238">DNA-binding</keyword>
<dbReference type="KEGG" id="nwr:E3U44_15935"/>
<dbReference type="SMART" id="SM00382">
    <property type="entry name" value="AAA"/>
    <property type="match status" value="1"/>
</dbReference>
<evidence type="ECO:0000313" key="9">
    <source>
        <dbReference type="Proteomes" id="UP000294325"/>
    </source>
</evidence>
<dbReference type="InterPro" id="IPR036388">
    <property type="entry name" value="WH-like_DNA-bd_sf"/>
</dbReference>
<protein>
    <submittedName>
        <fullName evidence="8">AAA family ATPase</fullName>
    </submittedName>
</protein>
<dbReference type="EMBL" id="CP038033">
    <property type="protein sequence ID" value="QBQ55835.1"/>
    <property type="molecule type" value="Genomic_DNA"/>
</dbReference>
<dbReference type="GO" id="GO:0006310">
    <property type="term" value="P:DNA recombination"/>
    <property type="evidence" value="ECO:0007669"/>
    <property type="project" value="UniProtKB-KW"/>
</dbReference>
<dbReference type="AlphaFoldDB" id="A0A4V1AW93"/>
<dbReference type="CDD" id="cd00009">
    <property type="entry name" value="AAA"/>
    <property type="match status" value="1"/>
</dbReference>
<dbReference type="GO" id="GO:0006281">
    <property type="term" value="P:DNA repair"/>
    <property type="evidence" value="ECO:0007669"/>
    <property type="project" value="UniProtKB-KW"/>
</dbReference>
<dbReference type="Gene3D" id="1.10.10.10">
    <property type="entry name" value="Winged helix-like DNA-binding domain superfamily/Winged helix DNA-binding domain"/>
    <property type="match status" value="1"/>
</dbReference>
<dbReference type="GO" id="GO:0005524">
    <property type="term" value="F:ATP binding"/>
    <property type="evidence" value="ECO:0007669"/>
    <property type="project" value="InterPro"/>
</dbReference>
<dbReference type="InterPro" id="IPR001270">
    <property type="entry name" value="ClpA/B"/>
</dbReference>
<evidence type="ECO:0000256" key="5">
    <source>
        <dbReference type="ARBA" id="ARBA00023172"/>
    </source>
</evidence>
<evidence type="ECO:0000256" key="3">
    <source>
        <dbReference type="ARBA" id="ARBA00022801"/>
    </source>
</evidence>
<reference evidence="8 9" key="1">
    <citation type="submission" date="2019-03" db="EMBL/GenBank/DDBJ databases">
        <title>The genome sequence of Nitrosococcus wardiae strain D1FHST reveals the archetypal metabolic capacity of ammonia-oxidizing Gammaproteobacteria.</title>
        <authorList>
            <person name="Wang L."/>
            <person name="Lim C.K."/>
            <person name="Hanson T.E."/>
            <person name="Dang H."/>
            <person name="Klotz M.G."/>
        </authorList>
    </citation>
    <scope>NUCLEOTIDE SEQUENCE [LARGE SCALE GENOMIC DNA]</scope>
    <source>
        <strain evidence="8 9">D1FHS</strain>
    </source>
</reference>
<dbReference type="GO" id="GO:0009378">
    <property type="term" value="F:four-way junction helicase activity"/>
    <property type="evidence" value="ECO:0007669"/>
    <property type="project" value="InterPro"/>
</dbReference>
<accession>A0A4V1AW93</accession>
<dbReference type="Pfam" id="PF05491">
    <property type="entry name" value="WHD_RuvB"/>
    <property type="match status" value="1"/>
</dbReference>
<dbReference type="InterPro" id="IPR027417">
    <property type="entry name" value="P-loop_NTPase"/>
</dbReference>
<dbReference type="Gene3D" id="3.90.320.10">
    <property type="match status" value="1"/>
</dbReference>
<dbReference type="InterPro" id="IPR003959">
    <property type="entry name" value="ATPase_AAA_core"/>
</dbReference>
<evidence type="ECO:0000256" key="6">
    <source>
        <dbReference type="ARBA" id="ARBA00023204"/>
    </source>
</evidence>
<evidence type="ECO:0000256" key="2">
    <source>
        <dbReference type="ARBA" id="ARBA00022763"/>
    </source>
</evidence>
<name>A0A4V1AW93_9GAMM</name>
<dbReference type="SUPFAM" id="SSF46785">
    <property type="entry name" value="Winged helix' DNA-binding domain"/>
    <property type="match status" value="1"/>
</dbReference>
<dbReference type="Proteomes" id="UP000294325">
    <property type="component" value="Chromosome"/>
</dbReference>
<gene>
    <name evidence="8" type="ORF">E3U44_15935</name>
</gene>
<evidence type="ECO:0000313" key="8">
    <source>
        <dbReference type="EMBL" id="QBQ55835.1"/>
    </source>
</evidence>
<keyword evidence="6" id="KW-0234">DNA repair</keyword>
<dbReference type="InterPro" id="IPR011604">
    <property type="entry name" value="PDDEXK-like_dom_sf"/>
</dbReference>
<dbReference type="Gene3D" id="3.40.50.300">
    <property type="entry name" value="P-loop containing nucleotide triphosphate hydrolases"/>
    <property type="match status" value="1"/>
</dbReference>
<sequence length="603" mass="67819">MLKSQLLSLELGPELRAHIEPPIFDALFSHVAKHPPAKNKRGVPSLTVSRAKQILEIVLPCYRERVAASLDGINRSNFVSFKEAGLLTHQWIHESVKFFRREGAPILREALVKDNEEQRVDYLWSILFSRRLLPLIQGSGLLRDPQKFECSDLAVECIKLWLGDIAKKLGSVDADHFSPSAFFLDTESYMEGEIEWKGQRLHLRGKPDAVMLNGETGRPEVWEYKFGLQGQIELQIAQVLFYLHLLNAVKGPAFETGRLEIFRVTPDLEKESSGTQSEFAEKIEAAFAGYIGNYAAVRRLKIECTLALKQSNPPTMPINLMFSGPGGLGKTELARRVAKALGLPLVDVPATTVRDVDSLLERINQTLQKNGQEPIEVGTESGLKKLEYPPLVIFLDEVHELRRNADAFLNMFEPKEKRAVGKKVVGDFKNATLLAATTTPGLLPSPFLSRFRIIDLVPYTAEEVAAIIKPVFQKSGKTVEESFLVGLAKRGRLNPRVAIQRAEEMLSHHLFDEKQYPLNEMGLERISTESWRVDTHGLRQLDHTYLKALQSGPRGLSALVSLLPVEREEITQMIEPYLLQLEAISLTTKGRELTERGRLILEK</sequence>
<dbReference type="Pfam" id="PF00004">
    <property type="entry name" value="AAA"/>
    <property type="match status" value="1"/>
</dbReference>
<dbReference type="OrthoDB" id="9809379at2"/>
<evidence type="ECO:0000256" key="4">
    <source>
        <dbReference type="ARBA" id="ARBA00023125"/>
    </source>
</evidence>
<dbReference type="GO" id="GO:0003677">
    <property type="term" value="F:DNA binding"/>
    <property type="evidence" value="ECO:0007669"/>
    <property type="project" value="UniProtKB-KW"/>
</dbReference>
<keyword evidence="1" id="KW-0963">Cytoplasm</keyword>
<evidence type="ECO:0000256" key="1">
    <source>
        <dbReference type="ARBA" id="ARBA00022490"/>
    </source>
</evidence>
<organism evidence="8 9">
    <name type="scientific">Nitrosococcus wardiae</name>
    <dbReference type="NCBI Taxonomy" id="1814290"/>
    <lineage>
        <taxon>Bacteria</taxon>
        <taxon>Pseudomonadati</taxon>
        <taxon>Pseudomonadota</taxon>
        <taxon>Gammaproteobacteria</taxon>
        <taxon>Chromatiales</taxon>
        <taxon>Chromatiaceae</taxon>
        <taxon>Nitrosococcus</taxon>
    </lineage>
</organism>
<keyword evidence="5" id="KW-0233">DNA recombination</keyword>
<dbReference type="SUPFAM" id="SSF52540">
    <property type="entry name" value="P-loop containing nucleoside triphosphate hydrolases"/>
    <property type="match status" value="1"/>
</dbReference>
<dbReference type="RefSeq" id="WP_134359090.1">
    <property type="nucleotide sequence ID" value="NZ_CP038033.1"/>
</dbReference>
<dbReference type="InterPro" id="IPR003593">
    <property type="entry name" value="AAA+_ATPase"/>
</dbReference>